<evidence type="ECO:0000313" key="13">
    <source>
        <dbReference type="EMBL" id="OIJ12905.1"/>
    </source>
</evidence>
<evidence type="ECO:0000256" key="4">
    <source>
        <dbReference type="ARBA" id="ARBA00022692"/>
    </source>
</evidence>
<comment type="caution">
    <text evidence="13">The sequence shown here is derived from an EMBL/GenBank/DDBJ whole genome shotgun (WGS) entry which is preliminary data.</text>
</comment>
<evidence type="ECO:0000256" key="10">
    <source>
        <dbReference type="PIRSR" id="PIRSR005091-3"/>
    </source>
</evidence>
<sequence length="612" mass="70760">MTTFYNNHRFLLLTLLLIWVKTIIVTTFTFQLTSNQIVLFLLNTLLFLVIIFGFGLFIKPQFQVKYYFFISLLLSVILYSNVVYYREFTDIITLPMLSMSSNMGDLSTSIFALIAWYDVFYFIDVFVVGFLMMKKRYIPSAKRLTFQHSKGYVLTALVLTVLSLSYVNLLERTNAYNREQIVNTLGVYSFYLYDAFIHTQTNAQPVFSNEDDLSGVLKHLDASRIESNEEMFGIAEDMNVIVVSLESVESFVIGETLNGQEITPFLNELIEDSFYFENFYYQTGQGKTSDAEFLINNSLYPLGRGAVFLTHYDNEFKALPNTLSNYGYHSAVFHANDKTFYNRDIVYPNFGYDSNFSFKDYEISRMNSVGWGLKDIDFVEQSMDYLTELPEPFYSTMITLTNHFPYHLDEEDHFIQPFDSNSRIVNQYFPTVRYTDEAMRILVDELKAEGLYENTILVMYGDHYGIANSHYGELSKFLDKEIDVAEAVKLERVPLIVHIPGLEGKTFDTVSGQVDVMPTLLNLLGIEEDGLTMFGNDLFAEDRDDFAVLRNGTVITDEYIYTNETCLSYETGEEVASDLCQPLIERGAAELYYSDKIIYRDLFRFKEDVYES</sequence>
<evidence type="ECO:0000256" key="8">
    <source>
        <dbReference type="PIRSR" id="PIRSR005091-1"/>
    </source>
</evidence>
<evidence type="ECO:0000313" key="14">
    <source>
        <dbReference type="Proteomes" id="UP000180098"/>
    </source>
</evidence>
<dbReference type="OrthoDB" id="5901192at2"/>
<dbReference type="PANTHER" id="PTHR47371">
    <property type="entry name" value="LIPOTEICHOIC ACID SYNTHASE"/>
    <property type="match status" value="1"/>
</dbReference>
<dbReference type="Gene3D" id="3.30.1120.170">
    <property type="match status" value="1"/>
</dbReference>
<feature type="transmembrane region" description="Helical" evidence="11">
    <location>
        <begin position="66"/>
        <end position="86"/>
    </location>
</feature>
<dbReference type="InterPro" id="IPR012160">
    <property type="entry name" value="LtaS-like"/>
</dbReference>
<dbReference type="InterPro" id="IPR050448">
    <property type="entry name" value="OpgB/LTA_synthase_biosynth"/>
</dbReference>
<dbReference type="PIRSF" id="PIRSF005091">
    <property type="entry name" value="Mmb_sulf_HI1246"/>
    <property type="match status" value="1"/>
</dbReference>
<keyword evidence="6 7" id="KW-0472">Membrane</keyword>
<evidence type="ECO:0000256" key="11">
    <source>
        <dbReference type="SAM" id="Phobius"/>
    </source>
</evidence>
<keyword evidence="9" id="KW-0479">Metal-binding</keyword>
<evidence type="ECO:0000256" key="5">
    <source>
        <dbReference type="ARBA" id="ARBA00022989"/>
    </source>
</evidence>
<feature type="transmembrane region" description="Helical" evidence="11">
    <location>
        <begin position="106"/>
        <end position="131"/>
    </location>
</feature>
<evidence type="ECO:0000256" key="7">
    <source>
        <dbReference type="PIRNR" id="PIRNR005091"/>
    </source>
</evidence>
<dbReference type="InterPro" id="IPR017850">
    <property type="entry name" value="Alkaline_phosphatase_core_sf"/>
</dbReference>
<keyword evidence="14" id="KW-1185">Reference proteome</keyword>
<evidence type="ECO:0000256" key="2">
    <source>
        <dbReference type="ARBA" id="ARBA00009983"/>
    </source>
</evidence>
<comment type="subcellular location">
    <subcellularLocation>
        <location evidence="1">Cell membrane</location>
        <topology evidence="1">Multi-pass membrane protein</topology>
    </subcellularLocation>
</comment>
<feature type="binding site" evidence="9">
    <location>
        <position position="403"/>
    </location>
    <ligand>
        <name>substrate</name>
    </ligand>
</feature>
<feature type="active site" evidence="8">
    <location>
        <position position="288"/>
    </location>
</feature>
<keyword evidence="4 11" id="KW-0812">Transmembrane</keyword>
<dbReference type="CDD" id="cd16015">
    <property type="entry name" value="LTA_synthase"/>
    <property type="match status" value="1"/>
</dbReference>
<evidence type="ECO:0000256" key="3">
    <source>
        <dbReference type="ARBA" id="ARBA00022475"/>
    </source>
</evidence>
<dbReference type="SUPFAM" id="SSF53649">
    <property type="entry name" value="Alkaline phosphatase-like"/>
    <property type="match status" value="1"/>
</dbReference>
<dbReference type="Pfam" id="PF00884">
    <property type="entry name" value="Sulfatase"/>
    <property type="match status" value="1"/>
</dbReference>
<comment type="similarity">
    <text evidence="2 7">Belongs to the LTA synthase family.</text>
</comment>
<evidence type="ECO:0000256" key="1">
    <source>
        <dbReference type="ARBA" id="ARBA00004651"/>
    </source>
</evidence>
<feature type="binding site" evidence="10">
    <location>
        <position position="288"/>
    </location>
    <ligand>
        <name>Mn(2+)</name>
        <dbReference type="ChEBI" id="CHEBI:29035"/>
    </ligand>
</feature>
<dbReference type="PANTHER" id="PTHR47371:SF1">
    <property type="entry name" value="LIPOTEICHOIC ACID SYNTHASE-LIKE YQGS"/>
    <property type="match status" value="1"/>
</dbReference>
<dbReference type="RefSeq" id="WP_071313212.1">
    <property type="nucleotide sequence ID" value="NZ_MLQQ01000018.1"/>
</dbReference>
<gene>
    <name evidence="13" type="ORF">BKP35_10095</name>
</gene>
<feature type="binding site" evidence="10">
    <location>
        <position position="246"/>
    </location>
    <ligand>
        <name>Mn(2+)</name>
        <dbReference type="ChEBI" id="CHEBI:29035"/>
    </ligand>
</feature>
<dbReference type="InterPro" id="IPR000917">
    <property type="entry name" value="Sulfatase_N"/>
</dbReference>
<feature type="domain" description="Sulfatase N-terminal" evidence="12">
    <location>
        <begin position="239"/>
        <end position="526"/>
    </location>
</feature>
<dbReference type="AlphaFoldDB" id="A0A1S2LNA3"/>
<proteinExistence type="inferred from homology"/>
<feature type="transmembrane region" description="Helical" evidence="11">
    <location>
        <begin position="12"/>
        <end position="31"/>
    </location>
</feature>
<feature type="transmembrane region" description="Helical" evidence="11">
    <location>
        <begin position="37"/>
        <end position="57"/>
    </location>
</feature>
<evidence type="ECO:0000259" key="12">
    <source>
        <dbReference type="Pfam" id="PF00884"/>
    </source>
</evidence>
<reference evidence="13 14" key="1">
    <citation type="submission" date="2016-10" db="EMBL/GenBank/DDBJ databases">
        <title>Draft genome sequences of four alkaliphilic bacteria belonging to the Anaerobacillus genus.</title>
        <authorList>
            <person name="Bassil N.M."/>
            <person name="Lloyd J.R."/>
        </authorList>
    </citation>
    <scope>NUCLEOTIDE SEQUENCE [LARGE SCALE GENOMIC DNA]</scope>
    <source>
        <strain evidence="13 14">DSM 15340</strain>
    </source>
</reference>
<dbReference type="GO" id="GO:0046872">
    <property type="term" value="F:metal ion binding"/>
    <property type="evidence" value="ECO:0007669"/>
    <property type="project" value="UniProtKB-KW"/>
</dbReference>
<feature type="binding site" evidence="10">
    <location>
        <position position="463"/>
    </location>
    <ligand>
        <name>Mn(2+)</name>
        <dbReference type="ChEBI" id="CHEBI:29035"/>
    </ligand>
</feature>
<dbReference type="GO" id="GO:0005886">
    <property type="term" value="C:plasma membrane"/>
    <property type="evidence" value="ECO:0007669"/>
    <property type="project" value="UniProtKB-SubCell"/>
</dbReference>
<keyword evidence="3 7" id="KW-1003">Cell membrane</keyword>
<dbReference type="Gene3D" id="3.40.720.10">
    <property type="entry name" value="Alkaline Phosphatase, subunit A"/>
    <property type="match status" value="1"/>
</dbReference>
<feature type="binding site" evidence="10">
    <location>
        <position position="462"/>
    </location>
    <ligand>
        <name>Mn(2+)</name>
        <dbReference type="ChEBI" id="CHEBI:29035"/>
    </ligand>
</feature>
<protein>
    <recommendedName>
        <fullName evidence="12">Sulfatase N-terminal domain-containing protein</fullName>
    </recommendedName>
</protein>
<evidence type="ECO:0000256" key="6">
    <source>
        <dbReference type="ARBA" id="ARBA00023136"/>
    </source>
</evidence>
<organism evidence="13 14">
    <name type="scientific">Anaerobacillus arseniciselenatis</name>
    <dbReference type="NCBI Taxonomy" id="85682"/>
    <lineage>
        <taxon>Bacteria</taxon>
        <taxon>Bacillati</taxon>
        <taxon>Bacillota</taxon>
        <taxon>Bacilli</taxon>
        <taxon>Bacillales</taxon>
        <taxon>Bacillaceae</taxon>
        <taxon>Anaerobacillus</taxon>
    </lineage>
</organism>
<feature type="transmembrane region" description="Helical" evidence="11">
    <location>
        <begin position="152"/>
        <end position="170"/>
    </location>
</feature>
<dbReference type="EMBL" id="MLQQ01000018">
    <property type="protein sequence ID" value="OIJ12905.1"/>
    <property type="molecule type" value="Genomic_DNA"/>
</dbReference>
<dbReference type="Proteomes" id="UP000180098">
    <property type="component" value="Unassembled WGS sequence"/>
</dbReference>
<evidence type="ECO:0000256" key="9">
    <source>
        <dbReference type="PIRSR" id="PIRSR005091-2"/>
    </source>
</evidence>
<keyword evidence="9" id="KW-0464">Manganese</keyword>
<keyword evidence="5 11" id="KW-1133">Transmembrane helix</keyword>
<name>A0A1S2LNA3_9BACI</name>
<accession>A0A1S2LNA3</accession>